<evidence type="ECO:0000256" key="2">
    <source>
        <dbReference type="ARBA" id="ARBA00023125"/>
    </source>
</evidence>
<name>A0A9C7PUS8_9RHOD</name>
<keyword evidence="6" id="KW-1185">Reference proteome</keyword>
<comment type="caution">
    <text evidence="5">The sequence shown here is derived from an EMBL/GenBank/DDBJ whole genome shotgun (WGS) entry which is preliminary data.</text>
</comment>
<feature type="domain" description="Myb-like" evidence="3">
    <location>
        <begin position="151"/>
        <end position="201"/>
    </location>
</feature>
<proteinExistence type="predicted"/>
<dbReference type="SUPFAM" id="SSF46689">
    <property type="entry name" value="Homeodomain-like"/>
    <property type="match status" value="1"/>
</dbReference>
<accession>A0A9C7PUS8</accession>
<dbReference type="PROSITE" id="PS51294">
    <property type="entry name" value="HTH_MYB"/>
    <property type="match status" value="2"/>
</dbReference>
<dbReference type="GO" id="GO:0005634">
    <property type="term" value="C:nucleus"/>
    <property type="evidence" value="ECO:0007669"/>
    <property type="project" value="TreeGrafter"/>
</dbReference>
<dbReference type="EMBL" id="BQMJ01000019">
    <property type="protein sequence ID" value="GJQ10844.1"/>
    <property type="molecule type" value="Genomic_DNA"/>
</dbReference>
<dbReference type="Pfam" id="PF13921">
    <property type="entry name" value="Myb_DNA-bind_6"/>
    <property type="match status" value="1"/>
</dbReference>
<feature type="domain" description="HTH myb-type" evidence="4">
    <location>
        <begin position="151"/>
        <end position="205"/>
    </location>
</feature>
<evidence type="ECO:0000313" key="6">
    <source>
        <dbReference type="Proteomes" id="UP001061958"/>
    </source>
</evidence>
<evidence type="ECO:0000259" key="4">
    <source>
        <dbReference type="PROSITE" id="PS51294"/>
    </source>
</evidence>
<dbReference type="OrthoDB" id="5805at2759"/>
<dbReference type="CDD" id="cd00167">
    <property type="entry name" value="SANT"/>
    <property type="match status" value="2"/>
</dbReference>
<dbReference type="InterPro" id="IPR050560">
    <property type="entry name" value="MYB_TF"/>
</dbReference>
<feature type="domain" description="Myb-like" evidence="3">
    <location>
        <begin position="99"/>
        <end position="150"/>
    </location>
</feature>
<evidence type="ECO:0000259" key="3">
    <source>
        <dbReference type="PROSITE" id="PS50090"/>
    </source>
</evidence>
<reference evidence="5" key="1">
    <citation type="journal article" date="2022" name="Proc. Natl. Acad. Sci. U.S.A.">
        <title>Life cycle and functional genomics of the unicellular red alga Galdieria for elucidating algal and plant evolution and industrial use.</title>
        <authorList>
            <person name="Hirooka S."/>
            <person name="Itabashi T."/>
            <person name="Ichinose T.M."/>
            <person name="Onuma R."/>
            <person name="Fujiwara T."/>
            <person name="Yamashita S."/>
            <person name="Jong L.W."/>
            <person name="Tomita R."/>
            <person name="Iwane A.H."/>
            <person name="Miyagishima S.Y."/>
        </authorList>
    </citation>
    <scope>NUCLEOTIDE SEQUENCE</scope>
    <source>
        <strain evidence="5">NBRC 102759</strain>
    </source>
</reference>
<evidence type="ECO:0000256" key="1">
    <source>
        <dbReference type="ARBA" id="ARBA00022737"/>
    </source>
</evidence>
<sequence>MYANKLEEVLEEEREEPLLLKDLWVSPWNNSNNNKWGNESSHQHKLGDGKKLLLENEFNISPVSSGFNSTNSSTHGGNLFSPEDFERDSLASFPKALEKDHIVKGTWTKEEDKLLLKLTSLFGSRNWSVIGNFFPGRTGKQCRERWMNHLDPNVRREPWTKEEDETIIRLHQQLGNKWAAMAKLLPGRTDNAIKNRWNATLKRLVQENRDLSSPGVDILFERDNTECDRKPSLLYNWQEQEHLLENGEDSSVSTISSTDMTFPSRVKRRIDYEEGAVRSMTCNVVSEQDVRLSCGVSSDSLDSHVFTFDNNTFADPQGENSGSHRSMKRICSATELRVFESSTVLPKKHNSVDETETSFLSRWEDSGFRVKRDKTTDSFWLPFEESDVHISKHTFPFSSVTEDSDSAMNCCWNHLEDVSAPSAGEYEEDFSSWLNLFPNMDSHTQFVFHDL</sequence>
<reference evidence="5" key="2">
    <citation type="submission" date="2022-01" db="EMBL/GenBank/DDBJ databases">
        <authorList>
            <person name="Hirooka S."/>
            <person name="Miyagishima S.Y."/>
        </authorList>
    </citation>
    <scope>NUCLEOTIDE SEQUENCE</scope>
    <source>
        <strain evidence="5">NBRC 102759</strain>
    </source>
</reference>
<dbReference type="GO" id="GO:0000978">
    <property type="term" value="F:RNA polymerase II cis-regulatory region sequence-specific DNA binding"/>
    <property type="evidence" value="ECO:0007669"/>
    <property type="project" value="TreeGrafter"/>
</dbReference>
<dbReference type="FunFam" id="1.10.10.60:FF:000010">
    <property type="entry name" value="Transcriptional activator Myb isoform A"/>
    <property type="match status" value="1"/>
</dbReference>
<dbReference type="PANTHER" id="PTHR45614:SF25">
    <property type="entry name" value="MYB PROTEIN"/>
    <property type="match status" value="1"/>
</dbReference>
<dbReference type="Proteomes" id="UP001061958">
    <property type="component" value="Unassembled WGS sequence"/>
</dbReference>
<organism evidence="5 6">
    <name type="scientific">Galdieria partita</name>
    <dbReference type="NCBI Taxonomy" id="83374"/>
    <lineage>
        <taxon>Eukaryota</taxon>
        <taxon>Rhodophyta</taxon>
        <taxon>Bangiophyceae</taxon>
        <taxon>Galdieriales</taxon>
        <taxon>Galdieriaceae</taxon>
        <taxon>Galdieria</taxon>
    </lineage>
</organism>
<evidence type="ECO:0000313" key="5">
    <source>
        <dbReference type="EMBL" id="GJQ10844.1"/>
    </source>
</evidence>
<dbReference type="GO" id="GO:0000981">
    <property type="term" value="F:DNA-binding transcription factor activity, RNA polymerase II-specific"/>
    <property type="evidence" value="ECO:0007669"/>
    <property type="project" value="TreeGrafter"/>
</dbReference>
<feature type="domain" description="HTH myb-type" evidence="4">
    <location>
        <begin position="99"/>
        <end position="150"/>
    </location>
</feature>
<dbReference type="Gene3D" id="1.10.10.60">
    <property type="entry name" value="Homeodomain-like"/>
    <property type="match status" value="2"/>
</dbReference>
<dbReference type="InterPro" id="IPR001005">
    <property type="entry name" value="SANT/Myb"/>
</dbReference>
<gene>
    <name evidence="5" type="ORF">GpartN1_g2635.t1</name>
</gene>
<dbReference type="InterPro" id="IPR009057">
    <property type="entry name" value="Homeodomain-like_sf"/>
</dbReference>
<dbReference type="PANTHER" id="PTHR45614">
    <property type="entry name" value="MYB PROTEIN-RELATED"/>
    <property type="match status" value="1"/>
</dbReference>
<keyword evidence="1" id="KW-0677">Repeat</keyword>
<dbReference type="InterPro" id="IPR017930">
    <property type="entry name" value="Myb_dom"/>
</dbReference>
<keyword evidence="2" id="KW-0238">DNA-binding</keyword>
<dbReference type="AlphaFoldDB" id="A0A9C7PUS8"/>
<dbReference type="PROSITE" id="PS50090">
    <property type="entry name" value="MYB_LIKE"/>
    <property type="match status" value="2"/>
</dbReference>
<dbReference type="SMART" id="SM00717">
    <property type="entry name" value="SANT"/>
    <property type="match status" value="2"/>
</dbReference>
<protein>
    <submittedName>
        <fullName evidence="5">Uncharacterized protein</fullName>
    </submittedName>
</protein>